<dbReference type="SFLD" id="SFLDG01153">
    <property type="entry name" value="Main.4:_Theta-like"/>
    <property type="match status" value="1"/>
</dbReference>
<dbReference type="EMBL" id="OC917235">
    <property type="protein sequence ID" value="CAD7646526.1"/>
    <property type="molecule type" value="Genomic_DNA"/>
</dbReference>
<dbReference type="Pfam" id="PF00043">
    <property type="entry name" value="GST_C"/>
    <property type="match status" value="1"/>
</dbReference>
<dbReference type="SFLD" id="SFLDS00019">
    <property type="entry name" value="Glutathione_Transferase_(cytos"/>
    <property type="match status" value="1"/>
</dbReference>
<dbReference type="OrthoDB" id="2309723at2759"/>
<dbReference type="SFLD" id="SFLDG00358">
    <property type="entry name" value="Main_(cytGST)"/>
    <property type="match status" value="1"/>
</dbReference>
<dbReference type="InterPro" id="IPR010987">
    <property type="entry name" value="Glutathione-S-Trfase_C-like"/>
</dbReference>
<dbReference type="SUPFAM" id="SSF47616">
    <property type="entry name" value="GST C-terminal domain-like"/>
    <property type="match status" value="1"/>
</dbReference>
<evidence type="ECO:0000256" key="2">
    <source>
        <dbReference type="RuleBase" id="RU003494"/>
    </source>
</evidence>
<dbReference type="GO" id="GO:0006749">
    <property type="term" value="P:glutathione metabolic process"/>
    <property type="evidence" value="ECO:0007669"/>
    <property type="project" value="TreeGrafter"/>
</dbReference>
<keyword evidence="6" id="KW-1185">Reference proteome</keyword>
<comment type="similarity">
    <text evidence="2">Belongs to the GST superfamily.</text>
</comment>
<gene>
    <name evidence="5" type="ORF">ONB1V03_LOCUS5772</name>
</gene>
<evidence type="ECO:0000259" key="4">
    <source>
        <dbReference type="PROSITE" id="PS50405"/>
    </source>
</evidence>
<comment type="subunit">
    <text evidence="1">Homodimer.</text>
</comment>
<dbReference type="InterPro" id="IPR004045">
    <property type="entry name" value="Glutathione_S-Trfase_N"/>
</dbReference>
<evidence type="ECO:0000313" key="6">
    <source>
        <dbReference type="Proteomes" id="UP000728032"/>
    </source>
</evidence>
<proteinExistence type="inferred from homology"/>
<dbReference type="Gene3D" id="1.20.1050.10">
    <property type="match status" value="1"/>
</dbReference>
<dbReference type="CDD" id="cd03177">
    <property type="entry name" value="GST_C_Delta_Epsilon"/>
    <property type="match status" value="1"/>
</dbReference>
<dbReference type="AlphaFoldDB" id="A0A7R9LRQ9"/>
<dbReference type="FunFam" id="1.20.1050.10:FF:000007">
    <property type="entry name" value="Glutathione S-transferase 1-1"/>
    <property type="match status" value="1"/>
</dbReference>
<name>A0A7R9LRQ9_9ACAR</name>
<evidence type="ECO:0000313" key="5">
    <source>
        <dbReference type="EMBL" id="CAD7646526.1"/>
    </source>
</evidence>
<dbReference type="Proteomes" id="UP000728032">
    <property type="component" value="Unassembled WGS sequence"/>
</dbReference>
<dbReference type="SUPFAM" id="SSF52833">
    <property type="entry name" value="Thioredoxin-like"/>
    <property type="match status" value="1"/>
</dbReference>
<dbReference type="PANTHER" id="PTHR43969">
    <property type="entry name" value="GLUTATHIONE S TRANSFERASE D10, ISOFORM A-RELATED"/>
    <property type="match status" value="1"/>
</dbReference>
<dbReference type="PROSITE" id="PS50404">
    <property type="entry name" value="GST_NTER"/>
    <property type="match status" value="1"/>
</dbReference>
<dbReference type="PROSITE" id="PS50405">
    <property type="entry name" value="GST_CTER"/>
    <property type="match status" value="1"/>
</dbReference>
<dbReference type="Gene3D" id="3.40.30.10">
    <property type="entry name" value="Glutaredoxin"/>
    <property type="match status" value="1"/>
</dbReference>
<dbReference type="EMBL" id="CAJPVJ010002410">
    <property type="protein sequence ID" value="CAG2166245.1"/>
    <property type="molecule type" value="Genomic_DNA"/>
</dbReference>
<organism evidence="5">
    <name type="scientific">Oppiella nova</name>
    <dbReference type="NCBI Taxonomy" id="334625"/>
    <lineage>
        <taxon>Eukaryota</taxon>
        <taxon>Metazoa</taxon>
        <taxon>Ecdysozoa</taxon>
        <taxon>Arthropoda</taxon>
        <taxon>Chelicerata</taxon>
        <taxon>Arachnida</taxon>
        <taxon>Acari</taxon>
        <taxon>Acariformes</taxon>
        <taxon>Sarcoptiformes</taxon>
        <taxon>Oribatida</taxon>
        <taxon>Brachypylina</taxon>
        <taxon>Oppioidea</taxon>
        <taxon>Oppiidae</taxon>
        <taxon>Oppiella</taxon>
    </lineage>
</organism>
<dbReference type="PANTHER" id="PTHR43969:SF9">
    <property type="entry name" value="GLUTATHIONE S TRANSFERASE D10, ISOFORM A-RELATED"/>
    <property type="match status" value="1"/>
</dbReference>
<dbReference type="Pfam" id="PF02798">
    <property type="entry name" value="GST_N"/>
    <property type="match status" value="1"/>
</dbReference>
<dbReference type="InterPro" id="IPR004046">
    <property type="entry name" value="GST_C"/>
</dbReference>
<sequence length="219" mass="25031">MGIDLYVNKFSTPSRAALMTVRQLQASVNIAINIKYLDLPANEHMTPEFLKINPAHTVPAISDNGFNLWESRAILAYLCNQYSPESSLYPTDPKTRALVDRSLNFDNTIMTAFREVLAAKYFSGVDPPEDKVTAFHNNLKVLDALIGRSKYLIGNHLTIADFSLGAIIANYHWFDFSFSGYPNIERWYSTLRELPYFAEINEFSKEERDIGWFTSKQNK</sequence>
<dbReference type="InterPro" id="IPR040079">
    <property type="entry name" value="Glutathione_S-Trfase"/>
</dbReference>
<feature type="domain" description="GST C-terminal" evidence="4">
    <location>
        <begin position="92"/>
        <end position="219"/>
    </location>
</feature>
<evidence type="ECO:0008006" key="7">
    <source>
        <dbReference type="Google" id="ProtNLM"/>
    </source>
</evidence>
<dbReference type="FunFam" id="3.40.30.10:FF:000034">
    <property type="entry name" value="glutathione S-transferase 1"/>
    <property type="match status" value="1"/>
</dbReference>
<dbReference type="InterPro" id="IPR036249">
    <property type="entry name" value="Thioredoxin-like_sf"/>
</dbReference>
<reference evidence="5" key="1">
    <citation type="submission" date="2020-11" db="EMBL/GenBank/DDBJ databases">
        <authorList>
            <person name="Tran Van P."/>
        </authorList>
    </citation>
    <scope>NUCLEOTIDE SEQUENCE</scope>
</reference>
<feature type="domain" description="GST N-terminal" evidence="3">
    <location>
        <begin position="5"/>
        <end position="86"/>
    </location>
</feature>
<protein>
    <recommendedName>
        <fullName evidence="7">Glutathione S-transferase</fullName>
    </recommendedName>
</protein>
<evidence type="ECO:0000256" key="1">
    <source>
        <dbReference type="ARBA" id="ARBA00011738"/>
    </source>
</evidence>
<dbReference type="GO" id="GO:0004364">
    <property type="term" value="F:glutathione transferase activity"/>
    <property type="evidence" value="ECO:0007669"/>
    <property type="project" value="TreeGrafter"/>
</dbReference>
<accession>A0A7R9LRQ9</accession>
<evidence type="ECO:0000259" key="3">
    <source>
        <dbReference type="PROSITE" id="PS50404"/>
    </source>
</evidence>
<dbReference type="InterPro" id="IPR036282">
    <property type="entry name" value="Glutathione-S-Trfase_C_sf"/>
</dbReference>